<protein>
    <submittedName>
        <fullName evidence="1">Uncharacterized protein</fullName>
    </submittedName>
</protein>
<reference evidence="1" key="1">
    <citation type="submission" date="2014-11" db="EMBL/GenBank/DDBJ databases">
        <authorList>
            <person name="Amaro Gonzalez C."/>
        </authorList>
    </citation>
    <scope>NUCLEOTIDE SEQUENCE</scope>
</reference>
<accession>A0A0E9WGW1</accession>
<name>A0A0E9WGW1_ANGAN</name>
<reference evidence="1" key="2">
    <citation type="journal article" date="2015" name="Fish Shellfish Immunol.">
        <title>Early steps in the European eel (Anguilla anguilla)-Vibrio vulnificus interaction in the gills: Role of the RtxA13 toxin.</title>
        <authorList>
            <person name="Callol A."/>
            <person name="Pajuelo D."/>
            <person name="Ebbesson L."/>
            <person name="Teles M."/>
            <person name="MacKenzie S."/>
            <person name="Amaro C."/>
        </authorList>
    </citation>
    <scope>NUCLEOTIDE SEQUENCE</scope>
</reference>
<dbReference type="EMBL" id="GBXM01019787">
    <property type="protein sequence ID" value="JAH88790.1"/>
    <property type="molecule type" value="Transcribed_RNA"/>
</dbReference>
<evidence type="ECO:0000313" key="1">
    <source>
        <dbReference type="EMBL" id="JAH88790.1"/>
    </source>
</evidence>
<organism evidence="1">
    <name type="scientific">Anguilla anguilla</name>
    <name type="common">European freshwater eel</name>
    <name type="synonym">Muraena anguilla</name>
    <dbReference type="NCBI Taxonomy" id="7936"/>
    <lineage>
        <taxon>Eukaryota</taxon>
        <taxon>Metazoa</taxon>
        <taxon>Chordata</taxon>
        <taxon>Craniata</taxon>
        <taxon>Vertebrata</taxon>
        <taxon>Euteleostomi</taxon>
        <taxon>Actinopterygii</taxon>
        <taxon>Neopterygii</taxon>
        <taxon>Teleostei</taxon>
        <taxon>Anguilliformes</taxon>
        <taxon>Anguillidae</taxon>
        <taxon>Anguilla</taxon>
    </lineage>
</organism>
<proteinExistence type="predicted"/>
<sequence length="44" mass="5261">MPFIYGDILQRHLFLNLNLDQLCFFHLLFSFSNIQNSHCCTRIS</sequence>
<dbReference type="AlphaFoldDB" id="A0A0E9WGW1"/>